<keyword evidence="1" id="KW-0862">Zinc</keyword>
<organism evidence="4 5">
    <name type="scientific">Brassica carinata</name>
    <name type="common">Ethiopian mustard</name>
    <name type="synonym">Abyssinian cabbage</name>
    <dbReference type="NCBI Taxonomy" id="52824"/>
    <lineage>
        <taxon>Eukaryota</taxon>
        <taxon>Viridiplantae</taxon>
        <taxon>Streptophyta</taxon>
        <taxon>Embryophyta</taxon>
        <taxon>Tracheophyta</taxon>
        <taxon>Spermatophyta</taxon>
        <taxon>Magnoliopsida</taxon>
        <taxon>eudicotyledons</taxon>
        <taxon>Gunneridae</taxon>
        <taxon>Pentapetalae</taxon>
        <taxon>rosids</taxon>
        <taxon>malvids</taxon>
        <taxon>Brassicales</taxon>
        <taxon>Brassicaceae</taxon>
        <taxon>Brassiceae</taxon>
        <taxon>Brassica</taxon>
    </lineage>
</organism>
<dbReference type="SUPFAM" id="SSF56399">
    <property type="entry name" value="ADP-ribosylation"/>
    <property type="match status" value="1"/>
</dbReference>
<reference evidence="4 5" key="1">
    <citation type="submission" date="2020-02" db="EMBL/GenBank/DDBJ databases">
        <authorList>
            <person name="Ma Q."/>
            <person name="Huang Y."/>
            <person name="Song X."/>
            <person name="Pei D."/>
        </authorList>
    </citation>
    <scope>NUCLEOTIDE SEQUENCE [LARGE SCALE GENOMIC DNA]</scope>
    <source>
        <strain evidence="4">Sxm20200214</strain>
        <tissue evidence="4">Leaf</tissue>
    </source>
</reference>
<dbReference type="Gene3D" id="3.90.228.10">
    <property type="match status" value="1"/>
</dbReference>
<evidence type="ECO:0000256" key="2">
    <source>
        <dbReference type="SAM" id="MobiDB-lite"/>
    </source>
</evidence>
<keyword evidence="1" id="KW-0479">Metal-binding</keyword>
<dbReference type="OrthoDB" id="9514740at2759"/>
<dbReference type="FunFam" id="3.90.228.10:FF:000015">
    <property type="entry name" value="C2H2-like zinc finger protein"/>
    <property type="match status" value="1"/>
</dbReference>
<evidence type="ECO:0000259" key="3">
    <source>
        <dbReference type="PROSITE" id="PS50157"/>
    </source>
</evidence>
<accession>A0A8X8B6L8</accession>
<protein>
    <recommendedName>
        <fullName evidence="3">C2H2-type domain-containing protein</fullName>
    </recommendedName>
</protein>
<dbReference type="EMBL" id="JAAMPC010000002">
    <property type="protein sequence ID" value="KAG2324310.1"/>
    <property type="molecule type" value="Genomic_DNA"/>
</dbReference>
<feature type="compositionally biased region" description="Low complexity" evidence="2">
    <location>
        <begin position="145"/>
        <end position="169"/>
    </location>
</feature>
<name>A0A8X8B6L8_BRACI</name>
<dbReference type="PROSITE" id="PS50157">
    <property type="entry name" value="ZINC_FINGER_C2H2_2"/>
    <property type="match status" value="1"/>
</dbReference>
<comment type="caution">
    <text evidence="4">The sequence shown here is derived from an EMBL/GenBank/DDBJ whole genome shotgun (WGS) entry which is preliminary data.</text>
</comment>
<feature type="region of interest" description="Disordered" evidence="2">
    <location>
        <begin position="113"/>
        <end position="169"/>
    </location>
</feature>
<feature type="domain" description="C2H2-type" evidence="3">
    <location>
        <begin position="202"/>
        <end position="230"/>
    </location>
</feature>
<dbReference type="GO" id="GO:0008270">
    <property type="term" value="F:zinc ion binding"/>
    <property type="evidence" value="ECO:0007669"/>
    <property type="project" value="UniProtKB-KW"/>
</dbReference>
<evidence type="ECO:0000313" key="5">
    <source>
        <dbReference type="Proteomes" id="UP000886595"/>
    </source>
</evidence>
<evidence type="ECO:0000256" key="1">
    <source>
        <dbReference type="PROSITE-ProRule" id="PRU00042"/>
    </source>
</evidence>
<dbReference type="Proteomes" id="UP000886595">
    <property type="component" value="Unassembled WGS sequence"/>
</dbReference>
<dbReference type="PROSITE" id="PS00028">
    <property type="entry name" value="ZINC_FINGER_C2H2_1"/>
    <property type="match status" value="1"/>
</dbReference>
<keyword evidence="5" id="KW-1185">Reference proteome</keyword>
<dbReference type="InterPro" id="IPR013087">
    <property type="entry name" value="Znf_C2H2_type"/>
</dbReference>
<proteinExistence type="predicted"/>
<dbReference type="PANTHER" id="PTHR31681">
    <property type="entry name" value="C2H2-LIKE ZINC FINGER PROTEIN"/>
    <property type="match status" value="1"/>
</dbReference>
<dbReference type="PANTHER" id="PTHR31681:SF12">
    <property type="entry name" value="C2H2-LIKE ZINC FINGER PROTEIN"/>
    <property type="match status" value="1"/>
</dbReference>
<feature type="region of interest" description="Disordered" evidence="2">
    <location>
        <begin position="1"/>
        <end position="55"/>
    </location>
</feature>
<feature type="region of interest" description="Disordered" evidence="2">
    <location>
        <begin position="70"/>
        <end position="92"/>
    </location>
</feature>
<feature type="compositionally biased region" description="Basic residues" evidence="2">
    <location>
        <begin position="35"/>
        <end position="44"/>
    </location>
</feature>
<gene>
    <name evidence="4" type="ORF">Bca52824_007038</name>
</gene>
<feature type="compositionally biased region" description="Low complexity" evidence="2">
    <location>
        <begin position="82"/>
        <end position="92"/>
    </location>
</feature>
<sequence>MALLTSLPEKAEPPKHTPPPSKRKKRENPTDQTQKSHKPQKHKAVVPQKQHSSWDQIKNLLTCKQIEGSRIHDPSKNSQSGPSTTSHLSPSKLSSSCSSICSFREVAHGNTRVVHRADNSPDVANSATADSDTRVLTRKPGQHGSCSSSSRTSGSSRSNASGSNTSSSTTSFRAMQFRKLAGCYECHVIIDPSRFPISPRVCACSQCGEVFPKLESLELHQAVRHAVSELGPDDSGRNIVEIIFKSSWLKKDSPICKIERILKVHNTQRTIQQFEGCRDAVKARALQTTRKDARCAADGNELLRFHCTTLTCSLGSRGSSSLCANLPNCGVCNVIRHGFQGKSGDGGVTASTENDSVRTTASSGRADDLLTCSDDARRVMLVCRVIAGRVKRVDLPADSTAEEKSPVEDNAADCGLFDSVAINAGVYSNLEELVVYNPRAILPCFVVIYNV</sequence>
<evidence type="ECO:0000313" key="4">
    <source>
        <dbReference type="EMBL" id="KAG2324310.1"/>
    </source>
</evidence>
<dbReference type="AlphaFoldDB" id="A0A8X8B6L8"/>
<keyword evidence="1" id="KW-0863">Zinc-finger</keyword>